<evidence type="ECO:0000313" key="3">
    <source>
        <dbReference type="Proteomes" id="UP000316196"/>
    </source>
</evidence>
<evidence type="ECO:0008006" key="4">
    <source>
        <dbReference type="Google" id="ProtNLM"/>
    </source>
</evidence>
<name>A0A542ZCG3_9ACTN</name>
<keyword evidence="3" id="KW-1185">Reference proteome</keyword>
<proteinExistence type="predicted"/>
<organism evidence="2 3">
    <name type="scientific">Propioniferax innocua</name>
    <dbReference type="NCBI Taxonomy" id="1753"/>
    <lineage>
        <taxon>Bacteria</taxon>
        <taxon>Bacillati</taxon>
        <taxon>Actinomycetota</taxon>
        <taxon>Actinomycetes</taxon>
        <taxon>Propionibacteriales</taxon>
        <taxon>Propionibacteriaceae</taxon>
        <taxon>Propioniferax</taxon>
    </lineage>
</organism>
<accession>A0A542ZCG3</accession>
<gene>
    <name evidence="2" type="ORF">FB460_1895</name>
</gene>
<dbReference type="EMBL" id="VFOR01000002">
    <property type="protein sequence ID" value="TQL58043.1"/>
    <property type="molecule type" value="Genomic_DNA"/>
</dbReference>
<protein>
    <recommendedName>
        <fullName evidence="4">Copper(I)-binding protein</fullName>
    </recommendedName>
</protein>
<evidence type="ECO:0000313" key="2">
    <source>
        <dbReference type="EMBL" id="TQL58043.1"/>
    </source>
</evidence>
<reference evidence="2 3" key="1">
    <citation type="submission" date="2019-06" db="EMBL/GenBank/DDBJ databases">
        <title>Sequencing the genomes of 1000 actinobacteria strains.</title>
        <authorList>
            <person name="Klenk H.-P."/>
        </authorList>
    </citation>
    <scope>NUCLEOTIDE SEQUENCE [LARGE SCALE GENOMIC DNA]</scope>
    <source>
        <strain evidence="2 3">DSM 8251</strain>
    </source>
</reference>
<evidence type="ECO:0000256" key="1">
    <source>
        <dbReference type="SAM" id="MobiDB-lite"/>
    </source>
</evidence>
<feature type="compositionally biased region" description="Polar residues" evidence="1">
    <location>
        <begin position="168"/>
        <end position="181"/>
    </location>
</feature>
<dbReference type="RefSeq" id="WP_142093873.1">
    <property type="nucleotide sequence ID" value="NZ_BAAAMD010000004.1"/>
</dbReference>
<sequence>MDVLKRLRPILIGTVAAGVLLGGTACMRVNDFQSLEQYTPSEGVPVEILPSEADSPADTTQVPIKIRNLMIVQDEGGDAVLAGAVISPIDTKLESIEGTALDVEGKPLGELKVSGADFTLKADEPMNFEGQDVKVTSSDMEPGLLTELTITFATGEPATVQVPVVDGSKSNYDNFPENTPSAPVEVENP</sequence>
<feature type="region of interest" description="Disordered" evidence="1">
    <location>
        <begin position="168"/>
        <end position="189"/>
    </location>
</feature>
<dbReference type="Proteomes" id="UP000316196">
    <property type="component" value="Unassembled WGS sequence"/>
</dbReference>
<dbReference type="OrthoDB" id="3729283at2"/>
<comment type="caution">
    <text evidence="2">The sequence shown here is derived from an EMBL/GenBank/DDBJ whole genome shotgun (WGS) entry which is preliminary data.</text>
</comment>
<dbReference type="PROSITE" id="PS51257">
    <property type="entry name" value="PROKAR_LIPOPROTEIN"/>
    <property type="match status" value="1"/>
</dbReference>
<dbReference type="AlphaFoldDB" id="A0A542ZCG3"/>